<dbReference type="InterPro" id="IPR000847">
    <property type="entry name" value="LysR_HTH_N"/>
</dbReference>
<proteinExistence type="inferred from homology"/>
<dbReference type="OrthoDB" id="8583877at2"/>
<keyword evidence="7" id="KW-1185">Reference proteome</keyword>
<feature type="domain" description="HTH lysR-type" evidence="5">
    <location>
        <begin position="6"/>
        <end position="63"/>
    </location>
</feature>
<dbReference type="PANTHER" id="PTHR30118">
    <property type="entry name" value="HTH-TYPE TRANSCRIPTIONAL REGULATOR LEUO-RELATED"/>
    <property type="match status" value="1"/>
</dbReference>
<keyword evidence="2" id="KW-0805">Transcription regulation</keyword>
<accession>A0A366HGM1</accession>
<dbReference type="PANTHER" id="PTHR30118:SF15">
    <property type="entry name" value="TRANSCRIPTIONAL REGULATORY PROTEIN"/>
    <property type="match status" value="1"/>
</dbReference>
<sequence length="306" mass="35039">MNLDNLDITTLRVFDTLIRTKHVTNTGMELGLSQPSVSFALNKLRTLTNDTLFVRTSQGMEPTPRAMKMSESIRLILNVMETEVFSQNTFDPLHSERSFTLCMSDIGEIVFLPQLIKLLDRAAPQVSIRTVSLPPNELENALMSGDVDLALGYYPDLTKANFFQQLLFSDTFVCMMRKDHKLAGRKLTMDAFEAASHIVVRAEGRSEEIFERFLEQRKLQRRVKLVIPHFMSIPHLLLGTDLIVTVPHSCAVSVVRSGPLTMQTLPMKSPKFELKQHWHARYHRDETSRWLRKIVHEAFSALFLPQ</sequence>
<dbReference type="InterPro" id="IPR050389">
    <property type="entry name" value="LysR-type_TF"/>
</dbReference>
<dbReference type="InterPro" id="IPR036390">
    <property type="entry name" value="WH_DNA-bd_sf"/>
</dbReference>
<protein>
    <submittedName>
        <fullName evidence="6">LysR family transcriptional regulator</fullName>
    </submittedName>
</protein>
<keyword evidence="3" id="KW-0238">DNA-binding</keyword>
<dbReference type="CDD" id="cd08459">
    <property type="entry name" value="PBP2_DntR_NahR_LinR_like"/>
    <property type="match status" value="1"/>
</dbReference>
<evidence type="ECO:0000256" key="4">
    <source>
        <dbReference type="ARBA" id="ARBA00023163"/>
    </source>
</evidence>
<dbReference type="Gene3D" id="3.40.190.10">
    <property type="entry name" value="Periplasmic binding protein-like II"/>
    <property type="match status" value="2"/>
</dbReference>
<dbReference type="AlphaFoldDB" id="A0A366HGM1"/>
<dbReference type="InterPro" id="IPR036388">
    <property type="entry name" value="WH-like_DNA-bd_sf"/>
</dbReference>
<dbReference type="GO" id="GO:0003677">
    <property type="term" value="F:DNA binding"/>
    <property type="evidence" value="ECO:0007669"/>
    <property type="project" value="UniProtKB-KW"/>
</dbReference>
<evidence type="ECO:0000313" key="7">
    <source>
        <dbReference type="Proteomes" id="UP000253628"/>
    </source>
</evidence>
<dbReference type="Pfam" id="PF03466">
    <property type="entry name" value="LysR_substrate"/>
    <property type="match status" value="1"/>
</dbReference>
<dbReference type="Gene3D" id="1.10.10.10">
    <property type="entry name" value="Winged helix-like DNA-binding domain superfamily/Winged helix DNA-binding domain"/>
    <property type="match status" value="1"/>
</dbReference>
<gene>
    <name evidence="6" type="ORF">DFR37_102172</name>
</gene>
<evidence type="ECO:0000256" key="3">
    <source>
        <dbReference type="ARBA" id="ARBA00023125"/>
    </source>
</evidence>
<dbReference type="RefSeq" id="WP_113932043.1">
    <property type="nucleotide sequence ID" value="NZ_JACCEU010000002.1"/>
</dbReference>
<evidence type="ECO:0000256" key="2">
    <source>
        <dbReference type="ARBA" id="ARBA00023015"/>
    </source>
</evidence>
<dbReference type="InterPro" id="IPR005119">
    <property type="entry name" value="LysR_subst-bd"/>
</dbReference>
<evidence type="ECO:0000313" key="6">
    <source>
        <dbReference type="EMBL" id="RBP41793.1"/>
    </source>
</evidence>
<dbReference type="Pfam" id="PF00126">
    <property type="entry name" value="HTH_1"/>
    <property type="match status" value="1"/>
</dbReference>
<comment type="caution">
    <text evidence="6">The sequence shown here is derived from an EMBL/GenBank/DDBJ whole genome shotgun (WGS) entry which is preliminary data.</text>
</comment>
<evidence type="ECO:0000256" key="1">
    <source>
        <dbReference type="ARBA" id="ARBA00009437"/>
    </source>
</evidence>
<reference evidence="6 7" key="1">
    <citation type="submission" date="2018-06" db="EMBL/GenBank/DDBJ databases">
        <title>Genomic Encyclopedia of Type Strains, Phase IV (KMG-IV): sequencing the most valuable type-strain genomes for metagenomic binning, comparative biology and taxonomic classification.</title>
        <authorList>
            <person name="Goeker M."/>
        </authorList>
    </citation>
    <scope>NUCLEOTIDE SEQUENCE [LARGE SCALE GENOMIC DNA]</scope>
    <source>
        <strain evidence="6 7">DSM 25520</strain>
    </source>
</reference>
<name>A0A366HGM1_9BURK</name>
<dbReference type="PROSITE" id="PS50931">
    <property type="entry name" value="HTH_LYSR"/>
    <property type="match status" value="1"/>
</dbReference>
<evidence type="ECO:0000259" key="5">
    <source>
        <dbReference type="PROSITE" id="PS50931"/>
    </source>
</evidence>
<organism evidence="6 7">
    <name type="scientific">Eoetvoesiella caeni</name>
    <dbReference type="NCBI Taxonomy" id="645616"/>
    <lineage>
        <taxon>Bacteria</taxon>
        <taxon>Pseudomonadati</taxon>
        <taxon>Pseudomonadota</taxon>
        <taxon>Betaproteobacteria</taxon>
        <taxon>Burkholderiales</taxon>
        <taxon>Alcaligenaceae</taxon>
        <taxon>Eoetvoesiella</taxon>
    </lineage>
</organism>
<dbReference type="GO" id="GO:0003700">
    <property type="term" value="F:DNA-binding transcription factor activity"/>
    <property type="evidence" value="ECO:0007669"/>
    <property type="project" value="InterPro"/>
</dbReference>
<dbReference type="Proteomes" id="UP000253628">
    <property type="component" value="Unassembled WGS sequence"/>
</dbReference>
<comment type="similarity">
    <text evidence="1">Belongs to the LysR transcriptional regulatory family.</text>
</comment>
<dbReference type="SUPFAM" id="SSF46785">
    <property type="entry name" value="Winged helix' DNA-binding domain"/>
    <property type="match status" value="1"/>
</dbReference>
<dbReference type="SUPFAM" id="SSF53850">
    <property type="entry name" value="Periplasmic binding protein-like II"/>
    <property type="match status" value="1"/>
</dbReference>
<dbReference type="EMBL" id="QNRQ01000002">
    <property type="protein sequence ID" value="RBP41793.1"/>
    <property type="molecule type" value="Genomic_DNA"/>
</dbReference>
<keyword evidence="4" id="KW-0804">Transcription</keyword>